<dbReference type="InterPro" id="IPR003736">
    <property type="entry name" value="PAAI_dom"/>
</dbReference>
<keyword evidence="4" id="KW-1185">Reference proteome</keyword>
<sequence length="139" mass="15233">MPMYPGGNAETATDASVRTFADFIGAKLVRADEDEVVAELAIEPHHWNLARIVHGGVYMSLLDSAMGLLVSLHYPNRPVVTTNLNIHFTEPASEGTLVCKAKFIHRARSTMTVEGRVYLGEERLCAHATGSFRVLKLPS</sequence>
<dbReference type="HOGENOM" id="CLU_089876_3_3_9"/>
<reference evidence="3 4" key="2">
    <citation type="journal article" date="2010" name="Stand. Genomic Sci.">
        <title>Complete genome sequence of Alicyclobacillus acidocaldarius type strain (104-IA).</title>
        <authorList>
            <person name="Mavromatis K."/>
            <person name="Sikorski J."/>
            <person name="Lapidus A."/>
            <person name="Glavina Del Rio T."/>
            <person name="Copeland A."/>
            <person name="Tice H."/>
            <person name="Cheng J.F."/>
            <person name="Lucas S."/>
            <person name="Chen F."/>
            <person name="Nolan M."/>
            <person name="Bruce D."/>
            <person name="Goodwin L."/>
            <person name="Pitluck S."/>
            <person name="Ivanova N."/>
            <person name="Ovchinnikova G."/>
            <person name="Pati A."/>
            <person name="Chen A."/>
            <person name="Palaniappan K."/>
            <person name="Land M."/>
            <person name="Hauser L."/>
            <person name="Chang Y.J."/>
            <person name="Jeffries C.D."/>
            <person name="Chain P."/>
            <person name="Meincke L."/>
            <person name="Sims D."/>
            <person name="Chertkov O."/>
            <person name="Han C."/>
            <person name="Brettin T."/>
            <person name="Detter J.C."/>
            <person name="Wahrenburg C."/>
            <person name="Rohde M."/>
            <person name="Pukall R."/>
            <person name="Goker M."/>
            <person name="Bristow J."/>
            <person name="Eisen J.A."/>
            <person name="Markowitz V."/>
            <person name="Hugenholtz P."/>
            <person name="Klenk H.P."/>
            <person name="Kyrpides N.C."/>
        </authorList>
    </citation>
    <scope>NUCLEOTIDE SEQUENCE [LARGE SCALE GENOMIC DNA]</scope>
    <source>
        <strain evidence="4">ATCC 27009 / DSM 446 / BCRC 14685 / JCM 5260 / KCTC 1825 / NBRC 15652 / NCIMB 11725 / NRRL B-14509 / 104-IA</strain>
    </source>
</reference>
<dbReference type="Pfam" id="PF03061">
    <property type="entry name" value="4HBT"/>
    <property type="match status" value="1"/>
</dbReference>
<organism evidence="3 4">
    <name type="scientific">Alicyclobacillus acidocaldarius subsp. acidocaldarius (strain ATCC 27009 / DSM 446 / BCRC 14685 / JCM 5260 / KCTC 1825 / NBRC 15652 / NCIMB 11725 / NRRL B-14509 / 104-IA)</name>
    <name type="common">Bacillus acidocaldarius</name>
    <dbReference type="NCBI Taxonomy" id="521098"/>
    <lineage>
        <taxon>Bacteria</taxon>
        <taxon>Bacillati</taxon>
        <taxon>Bacillota</taxon>
        <taxon>Bacilli</taxon>
        <taxon>Bacillales</taxon>
        <taxon>Alicyclobacillaceae</taxon>
        <taxon>Alicyclobacillus</taxon>
    </lineage>
</organism>
<dbReference type="SUPFAM" id="SSF54637">
    <property type="entry name" value="Thioesterase/thiol ester dehydrase-isomerase"/>
    <property type="match status" value="1"/>
</dbReference>
<gene>
    <name evidence="3" type="ordered locus">Aaci_1598</name>
</gene>
<dbReference type="InterPro" id="IPR029069">
    <property type="entry name" value="HotDog_dom_sf"/>
</dbReference>
<dbReference type="NCBIfam" id="TIGR00369">
    <property type="entry name" value="unchar_dom_1"/>
    <property type="match status" value="1"/>
</dbReference>
<dbReference type="CDD" id="cd03443">
    <property type="entry name" value="PaaI_thioesterase"/>
    <property type="match status" value="1"/>
</dbReference>
<dbReference type="InterPro" id="IPR052723">
    <property type="entry name" value="Acyl-CoA_thioesterase_PaaI"/>
</dbReference>
<keyword evidence="1" id="KW-0378">Hydrolase</keyword>
<dbReference type="PANTHER" id="PTHR42856">
    <property type="entry name" value="ACYL-COENZYME A THIOESTERASE PAAI"/>
    <property type="match status" value="1"/>
</dbReference>
<dbReference type="GO" id="GO:0016289">
    <property type="term" value="F:acyl-CoA hydrolase activity"/>
    <property type="evidence" value="ECO:0007669"/>
    <property type="project" value="TreeGrafter"/>
</dbReference>
<name>C8WWY8_ALIAD</name>
<evidence type="ECO:0000259" key="2">
    <source>
        <dbReference type="Pfam" id="PF03061"/>
    </source>
</evidence>
<protein>
    <submittedName>
        <fullName evidence="3">Thioesterase superfamily protein</fullName>
    </submittedName>
</protein>
<evidence type="ECO:0000256" key="1">
    <source>
        <dbReference type="ARBA" id="ARBA00022801"/>
    </source>
</evidence>
<dbReference type="STRING" id="521098.Aaci_1598"/>
<accession>C8WWY8</accession>
<dbReference type="Proteomes" id="UP000001917">
    <property type="component" value="Chromosome"/>
</dbReference>
<proteinExistence type="predicted"/>
<dbReference type="EMBL" id="CP001727">
    <property type="protein sequence ID" value="ACV58610.1"/>
    <property type="molecule type" value="Genomic_DNA"/>
</dbReference>
<reference evidence="4" key="1">
    <citation type="submission" date="2009-09" db="EMBL/GenBank/DDBJ databases">
        <title>The complete chromosome of Alicyclobacillus acidocaldarius subsp. acidocaldarius DSM 446.</title>
        <authorList>
            <consortium name="US DOE Joint Genome Institute (JGI-PGF)"/>
            <person name="Lucas S."/>
            <person name="Copeland A."/>
            <person name="Lapidus A."/>
            <person name="Glavina del Rio T."/>
            <person name="Dalin E."/>
            <person name="Tice H."/>
            <person name="Bruce D."/>
            <person name="Goodwin L."/>
            <person name="Pitluck S."/>
            <person name="Kyrpides N."/>
            <person name="Mavromatis K."/>
            <person name="Ivanova N."/>
            <person name="Ovchinnikova G."/>
            <person name="Chertkov O."/>
            <person name="Sims D."/>
            <person name="Brettin T."/>
            <person name="Detter J.C."/>
            <person name="Han C."/>
            <person name="Larimer F."/>
            <person name="Land M."/>
            <person name="Hauser L."/>
            <person name="Markowitz V."/>
            <person name="Cheng J.-F."/>
            <person name="Hugenholtz P."/>
            <person name="Woyke T."/>
            <person name="Wu D."/>
            <person name="Pukall R."/>
            <person name="Klenk H.-P."/>
            <person name="Eisen J.A."/>
        </authorList>
    </citation>
    <scope>NUCLEOTIDE SEQUENCE [LARGE SCALE GENOMIC DNA]</scope>
    <source>
        <strain evidence="4">ATCC 27009 / DSM 446 / BCRC 14685 / JCM 5260 / KCTC 1825 / NBRC 15652 / NCIMB 11725 / NRRL B-14509 / 104-IA</strain>
    </source>
</reference>
<dbReference type="AlphaFoldDB" id="C8WWY8"/>
<evidence type="ECO:0000313" key="3">
    <source>
        <dbReference type="EMBL" id="ACV58610.1"/>
    </source>
</evidence>
<dbReference type="eggNOG" id="COG2050">
    <property type="taxonomic scope" value="Bacteria"/>
</dbReference>
<dbReference type="InterPro" id="IPR006683">
    <property type="entry name" value="Thioestr_dom"/>
</dbReference>
<dbReference type="Gene3D" id="3.10.129.10">
    <property type="entry name" value="Hotdog Thioesterase"/>
    <property type="match status" value="1"/>
</dbReference>
<dbReference type="KEGG" id="aac:Aaci_1598"/>
<evidence type="ECO:0000313" key="4">
    <source>
        <dbReference type="Proteomes" id="UP000001917"/>
    </source>
</evidence>
<feature type="domain" description="Thioesterase" evidence="2">
    <location>
        <begin position="52"/>
        <end position="126"/>
    </location>
</feature>
<dbReference type="PANTHER" id="PTHR42856:SF1">
    <property type="entry name" value="ACYL-COENZYME A THIOESTERASE PAAI"/>
    <property type="match status" value="1"/>
</dbReference>